<dbReference type="InterPro" id="IPR036390">
    <property type="entry name" value="WH_DNA-bd_sf"/>
</dbReference>
<dbReference type="OrthoDB" id="9797223at2"/>
<dbReference type="RefSeq" id="WP_090942538.1">
    <property type="nucleotide sequence ID" value="NZ_FOTS01000054.1"/>
</dbReference>
<gene>
    <name evidence="5" type="ORF">SAMN04490355_105415</name>
</gene>
<dbReference type="SMART" id="SM00420">
    <property type="entry name" value="HTH_DEOR"/>
    <property type="match status" value="1"/>
</dbReference>
<dbReference type="PANTHER" id="PTHR30363">
    <property type="entry name" value="HTH-TYPE TRANSCRIPTIONAL REGULATOR SRLR-RELATED"/>
    <property type="match status" value="1"/>
</dbReference>
<keyword evidence="1" id="KW-0805">Transcription regulation</keyword>
<dbReference type="Gene3D" id="1.10.10.10">
    <property type="entry name" value="Winged helix-like DNA-binding domain superfamily/Winged helix DNA-binding domain"/>
    <property type="match status" value="1"/>
</dbReference>
<sequence length="260" mass="28313">MKGEIEIIPAARKQEILSMVTNAEYISAGNLADNLNISLSTVRRDLIELEEEGLIVRTRGGASTTKHNLALDTGLNIRAVERHEEKSRIAQKAAELVCDAGCIILDAGTTTLEVARNLYPRKVLRVITDSIEIAYELRNRENVIVIMTGGLLKQGTCNLYDGLGEEFLKSMHAQICVMGAIGFSLKSGLTKHEIESLSLRKKMLEISIQIMCIADSSKFKADGLVSVCPADLVDVLITDTGISPGLKQSFEESGIKVIVV</sequence>
<accession>A0A1I4NY15</accession>
<evidence type="ECO:0000313" key="6">
    <source>
        <dbReference type="Proteomes" id="UP000199520"/>
    </source>
</evidence>
<evidence type="ECO:0000256" key="3">
    <source>
        <dbReference type="ARBA" id="ARBA00023163"/>
    </source>
</evidence>
<proteinExistence type="predicted"/>
<dbReference type="InterPro" id="IPR050313">
    <property type="entry name" value="Carb_Metab_HTH_regulators"/>
</dbReference>
<dbReference type="GO" id="GO:0003700">
    <property type="term" value="F:DNA-binding transcription factor activity"/>
    <property type="evidence" value="ECO:0007669"/>
    <property type="project" value="InterPro"/>
</dbReference>
<dbReference type="InterPro" id="IPR014036">
    <property type="entry name" value="DeoR-like_C"/>
</dbReference>
<feature type="domain" description="HTH deoR-type" evidence="4">
    <location>
        <begin position="9"/>
        <end position="64"/>
    </location>
</feature>
<dbReference type="PROSITE" id="PS00894">
    <property type="entry name" value="HTH_DEOR_1"/>
    <property type="match status" value="1"/>
</dbReference>
<dbReference type="SUPFAM" id="SSF100950">
    <property type="entry name" value="NagB/RpiA/CoA transferase-like"/>
    <property type="match status" value="1"/>
</dbReference>
<evidence type="ECO:0000256" key="1">
    <source>
        <dbReference type="ARBA" id="ARBA00023015"/>
    </source>
</evidence>
<organism evidence="5 6">
    <name type="scientific">Pelosinus propionicus DSM 13327</name>
    <dbReference type="NCBI Taxonomy" id="1123291"/>
    <lineage>
        <taxon>Bacteria</taxon>
        <taxon>Bacillati</taxon>
        <taxon>Bacillota</taxon>
        <taxon>Negativicutes</taxon>
        <taxon>Selenomonadales</taxon>
        <taxon>Sporomusaceae</taxon>
        <taxon>Pelosinus</taxon>
    </lineage>
</organism>
<dbReference type="PANTHER" id="PTHR30363:SF44">
    <property type="entry name" value="AGA OPERON TRANSCRIPTIONAL REPRESSOR-RELATED"/>
    <property type="match status" value="1"/>
</dbReference>
<dbReference type="Pfam" id="PF08220">
    <property type="entry name" value="HTH_DeoR"/>
    <property type="match status" value="1"/>
</dbReference>
<keyword evidence="3" id="KW-0804">Transcription</keyword>
<keyword evidence="6" id="KW-1185">Reference proteome</keyword>
<dbReference type="STRING" id="1123291.SAMN04490355_105415"/>
<dbReference type="Proteomes" id="UP000199520">
    <property type="component" value="Unassembled WGS sequence"/>
</dbReference>
<dbReference type="GO" id="GO:0003677">
    <property type="term" value="F:DNA binding"/>
    <property type="evidence" value="ECO:0007669"/>
    <property type="project" value="UniProtKB-KW"/>
</dbReference>
<dbReference type="EMBL" id="FOTS01000054">
    <property type="protein sequence ID" value="SFM20197.1"/>
    <property type="molecule type" value="Genomic_DNA"/>
</dbReference>
<protein>
    <submittedName>
        <fullName evidence="5">Transcriptional regulator, DeoR family</fullName>
    </submittedName>
</protein>
<dbReference type="InterPro" id="IPR037171">
    <property type="entry name" value="NagB/RpiA_transferase-like"/>
</dbReference>
<evidence type="ECO:0000259" key="4">
    <source>
        <dbReference type="PROSITE" id="PS51000"/>
    </source>
</evidence>
<dbReference type="PRINTS" id="PR00037">
    <property type="entry name" value="HTHLACR"/>
</dbReference>
<dbReference type="InterPro" id="IPR036388">
    <property type="entry name" value="WH-like_DNA-bd_sf"/>
</dbReference>
<dbReference type="Pfam" id="PF00455">
    <property type="entry name" value="DeoRC"/>
    <property type="match status" value="1"/>
</dbReference>
<evidence type="ECO:0000313" key="5">
    <source>
        <dbReference type="EMBL" id="SFM20197.1"/>
    </source>
</evidence>
<dbReference type="InterPro" id="IPR018356">
    <property type="entry name" value="Tscrpt_reg_HTH_DeoR_CS"/>
</dbReference>
<dbReference type="SMART" id="SM01134">
    <property type="entry name" value="DeoRC"/>
    <property type="match status" value="1"/>
</dbReference>
<evidence type="ECO:0000256" key="2">
    <source>
        <dbReference type="ARBA" id="ARBA00023125"/>
    </source>
</evidence>
<name>A0A1I4NY15_9FIRM</name>
<dbReference type="PROSITE" id="PS51000">
    <property type="entry name" value="HTH_DEOR_2"/>
    <property type="match status" value="1"/>
</dbReference>
<dbReference type="SUPFAM" id="SSF46785">
    <property type="entry name" value="Winged helix' DNA-binding domain"/>
    <property type="match status" value="1"/>
</dbReference>
<dbReference type="InterPro" id="IPR001034">
    <property type="entry name" value="DeoR_HTH"/>
</dbReference>
<reference evidence="6" key="1">
    <citation type="submission" date="2016-10" db="EMBL/GenBank/DDBJ databases">
        <authorList>
            <person name="Varghese N."/>
            <person name="Submissions S."/>
        </authorList>
    </citation>
    <scope>NUCLEOTIDE SEQUENCE [LARGE SCALE GENOMIC DNA]</scope>
    <source>
        <strain evidence="6">DSM 13327</strain>
    </source>
</reference>
<dbReference type="Gene3D" id="3.40.50.1360">
    <property type="match status" value="1"/>
</dbReference>
<keyword evidence="2" id="KW-0238">DNA-binding</keyword>
<dbReference type="AlphaFoldDB" id="A0A1I4NY15"/>